<dbReference type="Proteomes" id="UP000249396">
    <property type="component" value="Unassembled WGS sequence"/>
</dbReference>
<accession>A0A2W4TE68</accession>
<name>A0A2W4TE68_9GAMM</name>
<proteinExistence type="predicted"/>
<reference evidence="2 3" key="1">
    <citation type="journal article" date="2018" name="Aquat. Microb. Ecol.">
        <title>Gammaproteobacterial methanotrophs dominate.</title>
        <authorList>
            <person name="Rissanen A.J."/>
            <person name="Saarenheimo J."/>
            <person name="Tiirola M."/>
            <person name="Peura S."/>
            <person name="Aalto S.L."/>
            <person name="Karvinen A."/>
            <person name="Nykanen H."/>
        </authorList>
    </citation>
    <scope>NUCLEOTIDE SEQUENCE [LARGE SCALE GENOMIC DNA]</scope>
    <source>
        <strain evidence="2">AMbin10</strain>
    </source>
</reference>
<feature type="signal peptide" evidence="1">
    <location>
        <begin position="1"/>
        <end position="41"/>
    </location>
</feature>
<evidence type="ECO:0000313" key="2">
    <source>
        <dbReference type="EMBL" id="PZN85580.1"/>
    </source>
</evidence>
<gene>
    <name evidence="2" type="ORF">DM484_01445</name>
</gene>
<protein>
    <recommendedName>
        <fullName evidence="4">PEP-CTERM protein-sorting domain-containing protein</fullName>
    </recommendedName>
</protein>
<organism evidence="2 3">
    <name type="scientific">Candidatus Methylumidiphilus alinenensis</name>
    <dbReference type="NCBI Taxonomy" id="2202197"/>
    <lineage>
        <taxon>Bacteria</taxon>
        <taxon>Pseudomonadati</taxon>
        <taxon>Pseudomonadota</taxon>
        <taxon>Gammaproteobacteria</taxon>
        <taxon>Methylococcales</taxon>
        <taxon>Candidatus Methylumidiphilus</taxon>
    </lineage>
</organism>
<evidence type="ECO:0000313" key="3">
    <source>
        <dbReference type="Proteomes" id="UP000249396"/>
    </source>
</evidence>
<comment type="caution">
    <text evidence="2">The sequence shown here is derived from an EMBL/GenBank/DDBJ whole genome shotgun (WGS) entry which is preliminary data.</text>
</comment>
<evidence type="ECO:0008006" key="4">
    <source>
        <dbReference type="Google" id="ProtNLM"/>
    </source>
</evidence>
<sequence>MSFLFTFLSIPLSKIQRFATMKFLPVLFSALAVTFTSTGNASDIKFNDLQDTISVTVDGTLLTGTNISWITNFNLNGENVSFDVSTDGNNYPQSLAGYTTLWETVSGGGVESDRILITLTQGAATYHVEFGSDPSLPAIPNGAIDLTTLASQGLPSGPIFETGDYQKLATVFNANGTVLDTYYAVSDVPIPAAIWLSGSALAGVFGFARRRKAPSA</sequence>
<dbReference type="AlphaFoldDB" id="A0A2W4TE68"/>
<dbReference type="EMBL" id="QJPH01000117">
    <property type="protein sequence ID" value="PZN85580.1"/>
    <property type="molecule type" value="Genomic_DNA"/>
</dbReference>
<evidence type="ECO:0000256" key="1">
    <source>
        <dbReference type="SAM" id="SignalP"/>
    </source>
</evidence>
<keyword evidence="1" id="KW-0732">Signal</keyword>
<feature type="chain" id="PRO_5016076485" description="PEP-CTERM protein-sorting domain-containing protein" evidence="1">
    <location>
        <begin position="42"/>
        <end position="216"/>
    </location>
</feature>